<dbReference type="PANTHER" id="PTHR43433">
    <property type="entry name" value="HYDROLASE, ALPHA/BETA FOLD FAMILY PROTEIN"/>
    <property type="match status" value="1"/>
</dbReference>
<dbReference type="InterPro" id="IPR000073">
    <property type="entry name" value="AB_hydrolase_1"/>
</dbReference>
<evidence type="ECO:0000259" key="1">
    <source>
        <dbReference type="Pfam" id="PF00561"/>
    </source>
</evidence>
<protein>
    <submittedName>
        <fullName evidence="2">Alpha/beta hydrolase</fullName>
    </submittedName>
</protein>
<dbReference type="Proteomes" id="UP000285317">
    <property type="component" value="Chromosome"/>
</dbReference>
<evidence type="ECO:0000313" key="3">
    <source>
        <dbReference type="Proteomes" id="UP000285317"/>
    </source>
</evidence>
<dbReference type="RefSeq" id="WP_127887091.1">
    <property type="nucleotide sequence ID" value="NZ_CP028137.1"/>
</dbReference>
<reference evidence="2 3" key="1">
    <citation type="submission" date="2018-03" db="EMBL/GenBank/DDBJ databases">
        <title>Bacteriophage NCPPB3778 and a type I-E CRISPR drive the evolution of the US Biological Select Agent, Rathayibacter toxicus.</title>
        <authorList>
            <person name="Davis E.W.II."/>
            <person name="Tabima J.F."/>
            <person name="Weisberg A.J."/>
            <person name="Dantas Lopes L."/>
            <person name="Wiseman M.S."/>
            <person name="Wiseman M.S."/>
            <person name="Pupko T."/>
            <person name="Belcher M.S."/>
            <person name="Sechler A.J."/>
            <person name="Tancos M.A."/>
            <person name="Schroeder B.K."/>
            <person name="Murray T.D."/>
            <person name="Luster D.G."/>
            <person name="Schneider W.L."/>
            <person name="Rogers E."/>
            <person name="Andreote F.D."/>
            <person name="Grunwald N.J."/>
            <person name="Putnam M.L."/>
            <person name="Chang J.H."/>
        </authorList>
    </citation>
    <scope>NUCLEOTIDE SEQUENCE [LARGE SCALE GENOMIC DNA]</scope>
    <source>
        <strain evidence="2 3">DSM 15932</strain>
    </source>
</reference>
<name>A0A3T0T1B9_9MICO</name>
<dbReference type="EMBL" id="CP028137">
    <property type="protein sequence ID" value="AZZ52350.1"/>
    <property type="molecule type" value="Genomic_DNA"/>
</dbReference>
<accession>A0A3T0T1B9</accession>
<gene>
    <name evidence="2" type="ORF">C1I64_10010</name>
</gene>
<dbReference type="Gene3D" id="3.40.50.1820">
    <property type="entry name" value="alpha/beta hydrolase"/>
    <property type="match status" value="1"/>
</dbReference>
<dbReference type="GO" id="GO:0016787">
    <property type="term" value="F:hydrolase activity"/>
    <property type="evidence" value="ECO:0007669"/>
    <property type="project" value="UniProtKB-KW"/>
</dbReference>
<feature type="domain" description="AB hydrolase-1" evidence="1">
    <location>
        <begin position="26"/>
        <end position="258"/>
    </location>
</feature>
<keyword evidence="2" id="KW-0378">Hydrolase</keyword>
<dbReference type="PANTHER" id="PTHR43433:SF5">
    <property type="entry name" value="AB HYDROLASE-1 DOMAIN-CONTAINING PROTEIN"/>
    <property type="match status" value="1"/>
</dbReference>
<dbReference type="InterPro" id="IPR050471">
    <property type="entry name" value="AB_hydrolase"/>
</dbReference>
<dbReference type="AlphaFoldDB" id="A0A3T0T1B9"/>
<dbReference type="InterPro" id="IPR029058">
    <property type="entry name" value="AB_hydrolase_fold"/>
</dbReference>
<organism evidence="2 3">
    <name type="scientific">Rathayibacter festucae DSM 15932</name>
    <dbReference type="NCBI Taxonomy" id="1328866"/>
    <lineage>
        <taxon>Bacteria</taxon>
        <taxon>Bacillati</taxon>
        <taxon>Actinomycetota</taxon>
        <taxon>Actinomycetes</taxon>
        <taxon>Micrococcales</taxon>
        <taxon>Microbacteriaceae</taxon>
        <taxon>Rathayibacter</taxon>
    </lineage>
</organism>
<sequence>MADAIEIAAGDGRTIVVHDSGDEGRPLLWQHGSPQTGALLAPVLEAARARGLRLLSYARPGYGGSTAQPGRDVASAAEDVRAVLDALGLDRILTAGASGGGPHALACAALLTDRVDGVAVLASPAPDDGDPAWFDGMAAPGGLASARDGREARARFAETDEFDPESFVAADYAALESEWAALGEDVARSEQWGDGGLIDDDVAFAAPWGVDLAAIRCPVVLVQGGLDRVIPAQHARRLRALLPTAELIEHPDDGHVSVLRRLPEALDRLLALR</sequence>
<proteinExistence type="predicted"/>
<dbReference type="SUPFAM" id="SSF53474">
    <property type="entry name" value="alpha/beta-Hydrolases"/>
    <property type="match status" value="1"/>
</dbReference>
<dbReference type="KEGG" id="rfs:C1I64_10010"/>
<evidence type="ECO:0000313" key="2">
    <source>
        <dbReference type="EMBL" id="AZZ52350.1"/>
    </source>
</evidence>
<dbReference type="Pfam" id="PF00561">
    <property type="entry name" value="Abhydrolase_1"/>
    <property type="match status" value="1"/>
</dbReference>